<dbReference type="OrthoDB" id="4776522at2759"/>
<feature type="compositionally biased region" description="Acidic residues" evidence="1">
    <location>
        <begin position="230"/>
        <end position="242"/>
    </location>
</feature>
<feature type="region of interest" description="Disordered" evidence="1">
    <location>
        <begin position="79"/>
        <end position="101"/>
    </location>
</feature>
<feature type="compositionally biased region" description="Acidic residues" evidence="1">
    <location>
        <begin position="290"/>
        <end position="300"/>
    </location>
</feature>
<evidence type="ECO:0000313" key="2">
    <source>
        <dbReference type="EMBL" id="EEQ31103.1"/>
    </source>
</evidence>
<protein>
    <submittedName>
        <fullName evidence="2">Uncharacterized protein</fullName>
    </submittedName>
</protein>
<dbReference type="EMBL" id="DS995703">
    <property type="protein sequence ID" value="EEQ31103.1"/>
    <property type="molecule type" value="Genomic_DNA"/>
</dbReference>
<dbReference type="STRING" id="554155.C5FMK0"/>
<evidence type="ECO:0000256" key="1">
    <source>
        <dbReference type="SAM" id="MobiDB-lite"/>
    </source>
</evidence>
<dbReference type="Proteomes" id="UP000002035">
    <property type="component" value="Unassembled WGS sequence"/>
</dbReference>
<feature type="compositionally biased region" description="Basic residues" evidence="1">
    <location>
        <begin position="254"/>
        <end position="266"/>
    </location>
</feature>
<sequence>MRWVYICTEDEQRSLSDEFIRVLAAPVSSSDSTKASTLRDDQLLPLNEWVSEAIGKGYYTDEEIKSLREQRAAVLESIRMQSTRNEEEKEQAQSTAEALRRSLVAPPNTQGIAARQEASEYYLSAEPGYHPEADHKTVIPPCTTSYCHYCRPSGCERSWQSLAGLCHNYDSLTLTESRSGKPVTSIFDIPMSEIRRPIPRRVPRYGSREAPGGENTDPAAPPSSQHGDEGSEGDEQPTEEEAEVKQDCPGRQARPTKRPCLTRRPKFTAAQLIERTNRTAGTVDTGAVDEIAETEEEEPAEEKTDEMN</sequence>
<gene>
    <name evidence="2" type="ORF">MCYG_03922</name>
</gene>
<organism evidence="2 3">
    <name type="scientific">Arthroderma otae (strain ATCC MYA-4605 / CBS 113480)</name>
    <name type="common">Microsporum canis</name>
    <dbReference type="NCBI Taxonomy" id="554155"/>
    <lineage>
        <taxon>Eukaryota</taxon>
        <taxon>Fungi</taxon>
        <taxon>Dikarya</taxon>
        <taxon>Ascomycota</taxon>
        <taxon>Pezizomycotina</taxon>
        <taxon>Eurotiomycetes</taxon>
        <taxon>Eurotiomycetidae</taxon>
        <taxon>Onygenales</taxon>
        <taxon>Arthrodermataceae</taxon>
        <taxon>Microsporum</taxon>
    </lineage>
</organism>
<reference evidence="3" key="1">
    <citation type="journal article" date="2012" name="MBio">
        <title>Comparative genome analysis of Trichophyton rubrum and related dermatophytes reveals candidate genes involved in infection.</title>
        <authorList>
            <person name="Martinez D.A."/>
            <person name="Oliver B.G."/>
            <person name="Graeser Y."/>
            <person name="Goldberg J.M."/>
            <person name="Li W."/>
            <person name="Martinez-Rossi N.M."/>
            <person name="Monod M."/>
            <person name="Shelest E."/>
            <person name="Barton R.C."/>
            <person name="Birch E."/>
            <person name="Brakhage A.A."/>
            <person name="Chen Z."/>
            <person name="Gurr S.J."/>
            <person name="Heiman D."/>
            <person name="Heitman J."/>
            <person name="Kosti I."/>
            <person name="Rossi A."/>
            <person name="Saif S."/>
            <person name="Samalova M."/>
            <person name="Saunders C.W."/>
            <person name="Shea T."/>
            <person name="Summerbell R.C."/>
            <person name="Xu J."/>
            <person name="Young S."/>
            <person name="Zeng Q."/>
            <person name="Birren B.W."/>
            <person name="Cuomo C.A."/>
            <person name="White T.C."/>
        </authorList>
    </citation>
    <scope>NUCLEOTIDE SEQUENCE [LARGE SCALE GENOMIC DNA]</scope>
    <source>
        <strain evidence="3">ATCC MYA-4605 / CBS 113480</strain>
    </source>
</reference>
<proteinExistence type="predicted"/>
<dbReference type="VEuPathDB" id="FungiDB:MCYG_03922"/>
<dbReference type="RefSeq" id="XP_002848416.1">
    <property type="nucleotide sequence ID" value="XM_002848370.1"/>
</dbReference>
<keyword evidence="3" id="KW-1185">Reference proteome</keyword>
<feature type="region of interest" description="Disordered" evidence="1">
    <location>
        <begin position="198"/>
        <end position="308"/>
    </location>
</feature>
<dbReference type="GeneID" id="9229740"/>
<name>C5FMK0_ARTOC</name>
<dbReference type="eggNOG" id="ENOG502SY80">
    <property type="taxonomic scope" value="Eukaryota"/>
</dbReference>
<dbReference type="AlphaFoldDB" id="C5FMK0"/>
<evidence type="ECO:0000313" key="3">
    <source>
        <dbReference type="Proteomes" id="UP000002035"/>
    </source>
</evidence>
<accession>C5FMK0</accession>
<dbReference type="HOGENOM" id="CLU_778389_0_0_1"/>